<evidence type="ECO:0000256" key="5">
    <source>
        <dbReference type="ARBA" id="ARBA00022807"/>
    </source>
</evidence>
<reference evidence="7 8" key="1">
    <citation type="submission" date="2018-08" db="EMBL/GenBank/DDBJ databases">
        <title>Meiothermus luteus KCTC 52599 genome sequencing project.</title>
        <authorList>
            <person name="Da Costa M.S."/>
            <person name="Albuquerque L."/>
            <person name="Raposo P."/>
            <person name="Froufe H.J.C."/>
            <person name="Barroso C.S."/>
            <person name="Egas C."/>
        </authorList>
    </citation>
    <scope>NUCLEOTIDE SEQUENCE [LARGE SCALE GENOMIC DNA]</scope>
    <source>
        <strain evidence="7 8">KCTC 52599</strain>
    </source>
</reference>
<dbReference type="GO" id="GO:0005829">
    <property type="term" value="C:cytosol"/>
    <property type="evidence" value="ECO:0007669"/>
    <property type="project" value="InterPro"/>
</dbReference>
<evidence type="ECO:0000256" key="3">
    <source>
        <dbReference type="ARBA" id="ARBA00022670"/>
    </source>
</evidence>
<evidence type="ECO:0000256" key="4">
    <source>
        <dbReference type="ARBA" id="ARBA00022801"/>
    </source>
</evidence>
<dbReference type="CDD" id="cd00501">
    <property type="entry name" value="Peptidase_C15"/>
    <property type="match status" value="1"/>
</dbReference>
<dbReference type="PANTHER" id="PTHR23402:SF1">
    <property type="entry name" value="PYROGLUTAMYL-PEPTIDASE I"/>
    <property type="match status" value="1"/>
</dbReference>
<organism evidence="7 8">
    <name type="scientific">Meiothermus luteus</name>
    <dbReference type="NCBI Taxonomy" id="2026184"/>
    <lineage>
        <taxon>Bacteria</taxon>
        <taxon>Thermotogati</taxon>
        <taxon>Deinococcota</taxon>
        <taxon>Deinococci</taxon>
        <taxon>Thermales</taxon>
        <taxon>Thermaceae</taxon>
        <taxon>Meiothermus</taxon>
    </lineage>
</organism>
<comment type="similarity">
    <text evidence="1">Belongs to the peptidase C15 family.</text>
</comment>
<dbReference type="EMBL" id="QWKZ01000097">
    <property type="protein sequence ID" value="RIH82796.1"/>
    <property type="molecule type" value="Genomic_DNA"/>
</dbReference>
<dbReference type="RefSeq" id="WP_245958966.1">
    <property type="nucleotide sequence ID" value="NZ_QWKZ01000097.1"/>
</dbReference>
<proteinExistence type="inferred from homology"/>
<dbReference type="GO" id="GO:0016920">
    <property type="term" value="F:pyroglutamyl-peptidase activity"/>
    <property type="evidence" value="ECO:0007669"/>
    <property type="project" value="UniProtKB-EC"/>
</dbReference>
<dbReference type="PROSITE" id="PS01334">
    <property type="entry name" value="PYRASE_CYS"/>
    <property type="match status" value="1"/>
</dbReference>
<dbReference type="SUPFAM" id="SSF53182">
    <property type="entry name" value="Pyrrolidone carboxyl peptidase (pyroglutamate aminopeptidase)"/>
    <property type="match status" value="1"/>
</dbReference>
<evidence type="ECO:0000313" key="8">
    <source>
        <dbReference type="Proteomes" id="UP000265800"/>
    </source>
</evidence>
<dbReference type="PANTHER" id="PTHR23402">
    <property type="entry name" value="PROTEASE FAMILY C15 PYROGLUTAMYL-PEPTIDASE I-RELATED"/>
    <property type="match status" value="1"/>
</dbReference>
<dbReference type="InterPro" id="IPR033694">
    <property type="entry name" value="PGPEP1_Cys_AS"/>
</dbReference>
<evidence type="ECO:0000256" key="1">
    <source>
        <dbReference type="ARBA" id="ARBA00006641"/>
    </source>
</evidence>
<dbReference type="InterPro" id="IPR016125">
    <property type="entry name" value="Peptidase_C15-like"/>
</dbReference>
<feature type="active site" evidence="6">
    <location>
        <position position="141"/>
    </location>
</feature>
<dbReference type="PIRSF" id="PIRSF015592">
    <property type="entry name" value="Prld-crbxl_pptds"/>
    <property type="match status" value="1"/>
</dbReference>
<name>A0A399EGC3_9DEIN</name>
<dbReference type="InterPro" id="IPR036440">
    <property type="entry name" value="Peptidase_C15-like_sf"/>
</dbReference>
<dbReference type="Pfam" id="PF01470">
    <property type="entry name" value="Peptidase_C15"/>
    <property type="match status" value="1"/>
</dbReference>
<dbReference type="AlphaFoldDB" id="A0A399EGC3"/>
<gene>
    <name evidence="7" type="primary">pcp</name>
    <name evidence="7" type="ORF">Mlute_02385</name>
</gene>
<dbReference type="PRINTS" id="PR00706">
    <property type="entry name" value="PYROGLUPTASE"/>
</dbReference>
<evidence type="ECO:0000256" key="2">
    <source>
        <dbReference type="ARBA" id="ARBA00022490"/>
    </source>
</evidence>
<keyword evidence="2" id="KW-0963">Cytoplasm</keyword>
<comment type="caution">
    <text evidence="7">The sequence shown here is derived from an EMBL/GenBank/DDBJ whole genome shotgun (WGS) entry which is preliminary data.</text>
</comment>
<protein>
    <recommendedName>
        <fullName evidence="6">Pyroglutamyl-peptidase I</fullName>
        <ecNumber evidence="6">3.4.19.3</ecNumber>
    </recommendedName>
</protein>
<comment type="catalytic activity">
    <reaction evidence="6">
        <text>Release of an N-terminal pyroglutamyl group from a polypeptide, the second amino acid generally not being Pro.</text>
        <dbReference type="EC" id="3.4.19.3"/>
    </reaction>
</comment>
<dbReference type="Proteomes" id="UP000265800">
    <property type="component" value="Unassembled WGS sequence"/>
</dbReference>
<evidence type="ECO:0000313" key="7">
    <source>
        <dbReference type="EMBL" id="RIH82796.1"/>
    </source>
</evidence>
<dbReference type="Gene3D" id="3.40.630.20">
    <property type="entry name" value="Peptidase C15, pyroglutamyl peptidase I-like"/>
    <property type="match status" value="1"/>
</dbReference>
<keyword evidence="5" id="KW-0788">Thiol protease</keyword>
<dbReference type="GO" id="GO:0006508">
    <property type="term" value="P:proteolysis"/>
    <property type="evidence" value="ECO:0007669"/>
    <property type="project" value="UniProtKB-KW"/>
</dbReference>
<dbReference type="InterPro" id="IPR000816">
    <property type="entry name" value="Peptidase_C15"/>
</dbReference>
<keyword evidence="3" id="KW-0645">Protease</keyword>
<evidence type="ECO:0000256" key="6">
    <source>
        <dbReference type="PROSITE-ProRule" id="PRU10077"/>
    </source>
</evidence>
<sequence>MKALVTGFEPFAEHPHNPSQAVLALLPERVGGLELVRATLPVDTERVRPILKGLYREHQPAVALHLGLAAGRPLVCLERLAVNLLEFDLPDNGGHLLQGTPVLPEGPLALLTRLPLRAIQARWKEAGIPSTVSNSAGLYLCNQVMYLALAWLPPGVPAGFIHLPPDETLALARPQAYVPLKTQAQAVVLALEEVQKSIPPGP</sequence>
<dbReference type="EC" id="3.4.19.3" evidence="6"/>
<accession>A0A399EGC3</accession>
<keyword evidence="8" id="KW-1185">Reference proteome</keyword>
<keyword evidence="4 7" id="KW-0378">Hydrolase</keyword>